<dbReference type="EnsemblPlants" id="Ma10_t22660.1">
    <property type="protein sequence ID" value="Ma10_p22660.1"/>
    <property type="gene ID" value="Ma10_g22660"/>
</dbReference>
<keyword evidence="3" id="KW-1185">Reference proteome</keyword>
<reference evidence="1" key="1">
    <citation type="submission" date="2021-03" db="EMBL/GenBank/DDBJ databases">
        <authorList>
            <consortium name="Genoscope - CEA"/>
            <person name="William W."/>
        </authorList>
    </citation>
    <scope>NUCLEOTIDE SEQUENCE</scope>
    <source>
        <strain evidence="1">Doubled-haploid Pahang</strain>
    </source>
</reference>
<sequence>MIREGSSSNMDCVWRNICLFFPSLFLKLNPRTSCISECFHPLGCSSERGFQSFREDPKFFDGSS</sequence>
<evidence type="ECO:0000313" key="1">
    <source>
        <dbReference type="EMBL" id="CAG1854331.1"/>
    </source>
</evidence>
<organism evidence="2 3">
    <name type="scientific">Musa acuminata subsp. malaccensis</name>
    <name type="common">Wild banana</name>
    <name type="synonym">Musa malaccensis</name>
    <dbReference type="NCBI Taxonomy" id="214687"/>
    <lineage>
        <taxon>Eukaryota</taxon>
        <taxon>Viridiplantae</taxon>
        <taxon>Streptophyta</taxon>
        <taxon>Embryophyta</taxon>
        <taxon>Tracheophyta</taxon>
        <taxon>Spermatophyta</taxon>
        <taxon>Magnoliopsida</taxon>
        <taxon>Liliopsida</taxon>
        <taxon>Zingiberales</taxon>
        <taxon>Musaceae</taxon>
        <taxon>Musa</taxon>
    </lineage>
</organism>
<dbReference type="InParanoid" id="A0A804KZ75"/>
<dbReference type="EMBL" id="HG996476">
    <property type="protein sequence ID" value="CAG1854331.1"/>
    <property type="molecule type" value="Genomic_DNA"/>
</dbReference>
<evidence type="ECO:0000313" key="2">
    <source>
        <dbReference type="EnsemblPlants" id="Ma10_p22660.1"/>
    </source>
</evidence>
<proteinExistence type="predicted"/>
<accession>A0A804KZ75</accession>
<gene>
    <name evidence="1" type="ORF">GSMUA_325570.1</name>
</gene>
<dbReference type="Proteomes" id="UP000012960">
    <property type="component" value="Unplaced"/>
</dbReference>
<protein>
    <submittedName>
        <fullName evidence="1">(wild Malaysian banana) hypothetical protein</fullName>
    </submittedName>
</protein>
<name>A0A804KZ75_MUSAM</name>
<dbReference type="Gramene" id="Ma10_t22660.1">
    <property type="protein sequence ID" value="Ma10_p22660.1"/>
    <property type="gene ID" value="Ma10_g22660"/>
</dbReference>
<dbReference type="AlphaFoldDB" id="A0A804KZ75"/>
<reference evidence="2" key="2">
    <citation type="submission" date="2021-05" db="UniProtKB">
        <authorList>
            <consortium name="EnsemblPlants"/>
        </authorList>
    </citation>
    <scope>IDENTIFICATION</scope>
    <source>
        <strain evidence="2">subsp. malaccensis</strain>
    </source>
</reference>
<evidence type="ECO:0000313" key="3">
    <source>
        <dbReference type="Proteomes" id="UP000012960"/>
    </source>
</evidence>